<evidence type="ECO:0000313" key="3">
    <source>
        <dbReference type="Proteomes" id="UP000001308"/>
    </source>
</evidence>
<accession>A7WKH7</accession>
<organism evidence="2 3">
    <name type="scientific">Betalipothrixvirus pozzuoliense</name>
    <dbReference type="NCBI Taxonomy" id="346882"/>
    <lineage>
        <taxon>Viruses</taxon>
        <taxon>Adnaviria</taxon>
        <taxon>Zilligvirae</taxon>
        <taxon>Taleaviricota</taxon>
        <taxon>Tokiviricetes</taxon>
        <taxon>Ligamenvirales</taxon>
        <taxon>Lipothrixviridae</taxon>
        <taxon>Betalipothrixvirus</taxon>
    </lineage>
</organism>
<proteinExistence type="predicted"/>
<feature type="coiled-coil region" evidence="1">
    <location>
        <begin position="9"/>
        <end position="36"/>
    </location>
</feature>
<keyword evidence="1" id="KW-0175">Coiled coil</keyword>
<dbReference type="Proteomes" id="UP000001308">
    <property type="component" value="Segment"/>
</dbReference>
<reference evidence="3" key="1">
    <citation type="journal article" date="2008" name="J. Virol.">
        <title>Structure of the acidianus filamentous virus 3 and comparative genomics of related archaeal lipothrixviruses.</title>
        <authorList>
            <person name="Vestergaard G."/>
            <person name="Aramayo R."/>
            <person name="Basta T."/>
            <person name="Haring M."/>
            <person name="Peng X."/>
            <person name="Brugger K."/>
            <person name="Chen L."/>
            <person name="Rachel R."/>
            <person name="Boisset N."/>
            <person name="Garrett R.A."/>
            <person name="Prangishvili D."/>
        </authorList>
    </citation>
    <scope>NUCLEOTIDE SEQUENCE [LARGE SCALE GENOMIC DNA]</scope>
</reference>
<dbReference type="EMBL" id="AM087121">
    <property type="protein sequence ID" value="CAJ31577.1"/>
    <property type="molecule type" value="Genomic_DNA"/>
</dbReference>
<keyword evidence="3" id="KW-1185">Reference proteome</keyword>
<dbReference type="RefSeq" id="YP_001604181.1">
    <property type="nucleotide sequence ID" value="NC_010152.1"/>
</dbReference>
<dbReference type="OrthoDB" id="37278at10239"/>
<protein>
    <submittedName>
        <fullName evidence="2">Uncharacterized protein</fullName>
    </submittedName>
</protein>
<name>A7WKH7_9VIRU</name>
<dbReference type="GeneID" id="5797861"/>
<evidence type="ECO:0000256" key="1">
    <source>
        <dbReference type="SAM" id="Coils"/>
    </source>
</evidence>
<sequence>MEEVNISKKVTMEETRKQLLKELEVLEKVNEILNNIDKIMAELGDICYSARELMPQVRKDLIGQCSEIQKKLYKLYDIISDTVY</sequence>
<dbReference type="KEGG" id="vg:5797861"/>
<evidence type="ECO:0000313" key="2">
    <source>
        <dbReference type="EMBL" id="CAJ31577.1"/>
    </source>
</evidence>